<sequence>MPDIFKNPDGTDMEFFLTHTIVKNASLKNIIERYGGKTSKINSNNKDIIVLGDPLKDYKTPNMVSYYFILDCINLGKLLNIKEYYVNLSSEMRIDNPKDITYKNSSNNQDILIDIMRYLQDFKGGIGIHDEISKEYEKHLFYTLDDYRFLFEQKFEPILFVNKNLNNDFTLSKCIEQSFLKNDSILIDFSKKSNLLYQDPLIYKKLDNLYLYQNCISSRNPHTNILLTLFDAGYNFNYNLKNKNILNNISFSKSKNYIYDINNESFKSIDELLFFRSNPLIQKSYGYNTIYNFSDRIIKSYKIFQIQFYTPIETILNNNESIPEFNFSRNGQRKTNFSNTDIHILKNVSKIKSHDSLDNQLFFSNTLASKRTNSPKNYASSKRRKLLKGFTCNNSKNDDLILNRNITLHEIKEKDLNIRNSKDIKEIKYLVPVNADEIEDDDESTIVVTSNTDSQRQINNNLQISDPFLSLRKPVLDLNNENDTKTSLSSNVISDDNLFIHNQKTSQISKFNSQESLPNSPILNNNINETGFQKDLDLINQNNDLYDRNLNDHDPISIEMTHVLKKAADWYLRNMKKYNITQQDVTLALYRTSGIKKLAVIVMDAMSKNLPLPSIKGIWTEEDDIIVYCGNSKELKQLNKKHGELIFSRNKSLRNIYI</sequence>
<accession>A0A899FQY7</accession>
<dbReference type="PANTHER" id="PTHR16466:SF6">
    <property type="entry name" value="TELOMERIC REPEAT-BINDING FACTOR 2-INTERACTING PROTEIN 1"/>
    <property type="match status" value="1"/>
</dbReference>
<dbReference type="Gene3D" id="3.40.50.10190">
    <property type="entry name" value="BRCT domain"/>
    <property type="match status" value="1"/>
</dbReference>
<keyword evidence="2" id="KW-0010">Activator</keyword>
<dbReference type="PANTHER" id="PTHR16466">
    <property type="entry name" value="TELOMERE REPEAT-BINDING FACTOR 2-INTERACTING PROTEIN 1"/>
    <property type="match status" value="1"/>
</dbReference>
<keyword evidence="5" id="KW-0158">Chromosome</keyword>
<dbReference type="Pfam" id="PF16589">
    <property type="entry name" value="BRCT_2"/>
    <property type="match status" value="1"/>
</dbReference>
<comment type="similarity">
    <text evidence="5">Belongs to the RAP1 family.</text>
</comment>
<organism evidence="7 8">
    <name type="scientific">Pneumocystis wakefieldiae</name>
    <dbReference type="NCBI Taxonomy" id="38082"/>
    <lineage>
        <taxon>Eukaryota</taxon>
        <taxon>Fungi</taxon>
        <taxon>Dikarya</taxon>
        <taxon>Ascomycota</taxon>
        <taxon>Taphrinomycotina</taxon>
        <taxon>Pneumocystomycetes</taxon>
        <taxon>Pneumocystaceae</taxon>
        <taxon>Pneumocystis</taxon>
    </lineage>
</organism>
<dbReference type="InterPro" id="IPR036420">
    <property type="entry name" value="BRCT_dom_sf"/>
</dbReference>
<keyword evidence="5" id="KW-0779">Telomere</keyword>
<proteinExistence type="inferred from homology"/>
<dbReference type="InterPro" id="IPR038104">
    <property type="entry name" value="Rap1_C_sf"/>
</dbReference>
<dbReference type="Pfam" id="PF11626">
    <property type="entry name" value="Rap1_C"/>
    <property type="match status" value="1"/>
</dbReference>
<evidence type="ECO:0000259" key="6">
    <source>
        <dbReference type="PROSITE" id="PS50172"/>
    </source>
</evidence>
<gene>
    <name evidence="7" type="ORF">MERGE_000356</name>
</gene>
<dbReference type="GO" id="GO:0010833">
    <property type="term" value="P:telomere maintenance via telomere lengthening"/>
    <property type="evidence" value="ECO:0007669"/>
    <property type="project" value="UniProtKB-UniRule"/>
</dbReference>
<dbReference type="EMBL" id="CP054532">
    <property type="protein sequence ID" value="QSL64201.1"/>
    <property type="molecule type" value="Genomic_DNA"/>
</dbReference>
<evidence type="ECO:0000256" key="2">
    <source>
        <dbReference type="ARBA" id="ARBA00023159"/>
    </source>
</evidence>
<dbReference type="InterPro" id="IPR039595">
    <property type="entry name" value="TE2IP/Rap1"/>
</dbReference>
<dbReference type="Proteomes" id="UP000663699">
    <property type="component" value="Chromosome 1"/>
</dbReference>
<dbReference type="InterPro" id="IPR001357">
    <property type="entry name" value="BRCT_dom"/>
</dbReference>
<evidence type="ECO:0000256" key="1">
    <source>
        <dbReference type="ARBA" id="ARBA00023015"/>
    </source>
</evidence>
<reference evidence="7" key="1">
    <citation type="submission" date="2020-06" db="EMBL/GenBank/DDBJ databases">
        <title>Genomes of multiple members of Pneumocystis genus reveal paths to human pathogen Pneumocystis jirovecii.</title>
        <authorList>
            <person name="Cisse O.H."/>
            <person name="Ma L."/>
            <person name="Dekker J."/>
            <person name="Khil P."/>
            <person name="Jo J."/>
            <person name="Brenchley J."/>
            <person name="Blair R."/>
            <person name="Pahar B."/>
            <person name="Chabe M."/>
            <person name="Van Rompay K.A."/>
            <person name="Keesler R."/>
            <person name="Sukura A."/>
            <person name="Hirsch V."/>
            <person name="Kutty G."/>
            <person name="Liu Y."/>
            <person name="Peng L."/>
            <person name="Chen J."/>
            <person name="Song J."/>
            <person name="Weissenbacher-Lang C."/>
            <person name="Xu J."/>
            <person name="Upham N.S."/>
            <person name="Stajich J.E."/>
            <person name="Cuomo C.A."/>
            <person name="Cushion M.T."/>
            <person name="Kovacs J.A."/>
        </authorList>
    </citation>
    <scope>NUCLEOTIDE SEQUENCE</scope>
    <source>
        <strain evidence="7">2A</strain>
    </source>
</reference>
<dbReference type="GO" id="GO:0031848">
    <property type="term" value="P:protection from non-homologous end joining at telomere"/>
    <property type="evidence" value="ECO:0007669"/>
    <property type="project" value="TreeGrafter"/>
</dbReference>
<name>A0A899FQY7_9ASCO</name>
<comment type="subcellular location">
    <subcellularLocation>
        <location evidence="5">Nucleus</location>
    </subcellularLocation>
    <subcellularLocation>
        <location evidence="5">Chromosome</location>
        <location evidence="5">Telomere</location>
    </subcellularLocation>
</comment>
<evidence type="ECO:0000313" key="8">
    <source>
        <dbReference type="Proteomes" id="UP000663699"/>
    </source>
</evidence>
<dbReference type="AlphaFoldDB" id="A0A899FQY7"/>
<dbReference type="GO" id="GO:0042162">
    <property type="term" value="F:telomeric DNA binding"/>
    <property type="evidence" value="ECO:0007669"/>
    <property type="project" value="TreeGrafter"/>
</dbReference>
<comment type="subunit">
    <text evidence="5">Homodimer.</text>
</comment>
<dbReference type="SUPFAM" id="SSF52113">
    <property type="entry name" value="BRCT domain"/>
    <property type="match status" value="1"/>
</dbReference>
<dbReference type="GO" id="GO:0070187">
    <property type="term" value="C:shelterin complex"/>
    <property type="evidence" value="ECO:0007669"/>
    <property type="project" value="TreeGrafter"/>
</dbReference>
<dbReference type="PROSITE" id="PS50172">
    <property type="entry name" value="BRCT"/>
    <property type="match status" value="1"/>
</dbReference>
<protein>
    <recommendedName>
        <fullName evidence="5">DNA-binding protein RAP1</fullName>
    </recommendedName>
</protein>
<evidence type="ECO:0000256" key="3">
    <source>
        <dbReference type="ARBA" id="ARBA00023163"/>
    </source>
</evidence>
<dbReference type="Gene3D" id="1.10.10.2170">
    <property type="match status" value="1"/>
</dbReference>
<comment type="function">
    <text evidence="5">Involved in the regulation of telomere length, clustering and has a specific role in telomere position effect (TPE).</text>
</comment>
<dbReference type="OrthoDB" id="435460at2759"/>
<keyword evidence="4 5" id="KW-0539">Nucleus</keyword>
<evidence type="ECO:0000313" key="7">
    <source>
        <dbReference type="EMBL" id="QSL64201.1"/>
    </source>
</evidence>
<keyword evidence="3" id="KW-0804">Transcription</keyword>
<evidence type="ECO:0000256" key="5">
    <source>
        <dbReference type="RuleBase" id="RU367107"/>
    </source>
</evidence>
<keyword evidence="8" id="KW-1185">Reference proteome</keyword>
<keyword evidence="1" id="KW-0805">Transcription regulation</keyword>
<feature type="domain" description="BRCT" evidence="6">
    <location>
        <begin position="11"/>
        <end position="86"/>
    </location>
</feature>
<evidence type="ECO:0000256" key="4">
    <source>
        <dbReference type="ARBA" id="ARBA00023242"/>
    </source>
</evidence>
<dbReference type="InterPro" id="IPR021661">
    <property type="entry name" value="Rap1_C"/>
</dbReference>